<dbReference type="GO" id="GO:0042147">
    <property type="term" value="P:retrograde transport, endosome to Golgi"/>
    <property type="evidence" value="ECO:0007669"/>
    <property type="project" value="TreeGrafter"/>
</dbReference>
<feature type="compositionally biased region" description="Low complexity" evidence="2">
    <location>
        <begin position="290"/>
        <end position="302"/>
    </location>
</feature>
<proteinExistence type="inferred from homology"/>
<dbReference type="GO" id="GO:0032456">
    <property type="term" value="P:endocytic recycling"/>
    <property type="evidence" value="ECO:0007669"/>
    <property type="project" value="TreeGrafter"/>
</dbReference>
<accession>A0A9W8LEN0</accession>
<name>A0A9W8LEN0_9FUNG</name>
<feature type="compositionally biased region" description="Basic and acidic residues" evidence="2">
    <location>
        <begin position="25"/>
        <end position="38"/>
    </location>
</feature>
<evidence type="ECO:0000256" key="2">
    <source>
        <dbReference type="SAM" id="MobiDB-lite"/>
    </source>
</evidence>
<dbReference type="OrthoDB" id="203678at2759"/>
<dbReference type="InterPro" id="IPR014812">
    <property type="entry name" value="Vps51"/>
</dbReference>
<reference evidence="3" key="1">
    <citation type="submission" date="2022-07" db="EMBL/GenBank/DDBJ databases">
        <title>Phylogenomic reconstructions and comparative analyses of Kickxellomycotina fungi.</title>
        <authorList>
            <person name="Reynolds N.K."/>
            <person name="Stajich J.E."/>
            <person name="Barry K."/>
            <person name="Grigoriev I.V."/>
            <person name="Crous P."/>
            <person name="Smith M.E."/>
        </authorList>
    </citation>
    <scope>NUCLEOTIDE SEQUENCE</scope>
    <source>
        <strain evidence="3">NBRC 105414</strain>
    </source>
</reference>
<dbReference type="GO" id="GO:0048193">
    <property type="term" value="P:Golgi vesicle transport"/>
    <property type="evidence" value="ECO:0007669"/>
    <property type="project" value="TreeGrafter"/>
</dbReference>
<feature type="compositionally biased region" description="Low complexity" evidence="2">
    <location>
        <begin position="665"/>
        <end position="680"/>
    </location>
</feature>
<evidence type="ECO:0008006" key="5">
    <source>
        <dbReference type="Google" id="ProtNLM"/>
    </source>
</evidence>
<dbReference type="GO" id="GO:1990745">
    <property type="term" value="C:EARP complex"/>
    <property type="evidence" value="ECO:0007669"/>
    <property type="project" value="TreeGrafter"/>
</dbReference>
<gene>
    <name evidence="3" type="ORF">H4R18_005546</name>
</gene>
<feature type="compositionally biased region" description="Low complexity" evidence="2">
    <location>
        <begin position="577"/>
        <end position="586"/>
    </location>
</feature>
<keyword evidence="4" id="KW-1185">Reference proteome</keyword>
<dbReference type="GO" id="GO:0000938">
    <property type="term" value="C:GARP complex"/>
    <property type="evidence" value="ECO:0007669"/>
    <property type="project" value="TreeGrafter"/>
</dbReference>
<evidence type="ECO:0000256" key="1">
    <source>
        <dbReference type="ARBA" id="ARBA00006080"/>
    </source>
</evidence>
<dbReference type="PANTHER" id="PTHR15954">
    <property type="entry name" value="VACUOLAR PROTEIN SORTING-ASSOCIATED PROTEIN 51 HOMOLOG"/>
    <property type="match status" value="1"/>
</dbReference>
<dbReference type="GO" id="GO:0005829">
    <property type="term" value="C:cytosol"/>
    <property type="evidence" value="ECO:0007669"/>
    <property type="project" value="GOC"/>
</dbReference>
<feature type="region of interest" description="Disordered" evidence="2">
    <location>
        <begin position="1193"/>
        <end position="1215"/>
    </location>
</feature>
<feature type="region of interest" description="Disordered" evidence="2">
    <location>
        <begin position="338"/>
        <end position="360"/>
    </location>
</feature>
<dbReference type="GO" id="GO:0016020">
    <property type="term" value="C:membrane"/>
    <property type="evidence" value="ECO:0007669"/>
    <property type="project" value="TreeGrafter"/>
</dbReference>
<feature type="compositionally biased region" description="Polar residues" evidence="2">
    <location>
        <begin position="603"/>
        <end position="612"/>
    </location>
</feature>
<feature type="region of interest" description="Disordered" evidence="2">
    <location>
        <begin position="1074"/>
        <end position="1097"/>
    </location>
</feature>
<feature type="region of interest" description="Disordered" evidence="2">
    <location>
        <begin position="18"/>
        <end position="44"/>
    </location>
</feature>
<feature type="region of interest" description="Disordered" evidence="2">
    <location>
        <begin position="656"/>
        <end position="731"/>
    </location>
</feature>
<sequence length="1261" mass="134801">MAAERSRAREKLRAFYRVAESNAPSKDRGRDEGRRDRAGGGALDLDGPGFEARRFLKKVLVEEDVAGLLRVDNRLVGEVREIDRDMKTMVYENYSKFISAAETIRRIQHDADVMDAEMGKLAERVQRISAKAQAVDAQLAGRREQLQRLGHEHRLLSSLQQLFELPDRLGRLIGGGQFVEAARAWARMQPLLEHYRQLGAFEAVEKDGKELMAGVEAAIWARWRHPATDVAQGAECASLLVLLRPDRAPRLWRDYLDIQSAKNRAVRQALLDRAYGFPAVADADADADADVAGSRANSSRGSSPRDATTRASCFSKQYLPVWSSLVIGFASQFLSPAGSGQLEQQSQPQQPESQEQQGHAGRAMSLLLEARTEGTVVGLLSPHAEDARSPPVAAAAATVAAAAAAAAAGPRRDGLVVGWQAMGAQDLAEAQRVFGEHLREWAAEYEFIADSLLQLPDEPAGGGGGAVDPYLAQVDALVAAADRHPVLVRIGGLRECVFRVAERWQRQLIDAVLHGIVRDMIERLEYYFDPAIDAPAPPGCPGTPPPLAATAAAAAAAAAALGSARKSSIGRHTRNLSAASSGSQAPQPQPQPQPQPEHRRSGSVLSNTWSGTPRDSISSMAGVLAGSAQSPLVISTHGARGLAHARAVSSAFEALSAQTPGERTSGPSLSMSPSLGPFGLAGAQRLSRASTVNHPTSRSSAQNAISGARAGVLRRARRPRGGSHAPTLSGEAATAAAAAAAADDDCSAQPSRRSLSLSAHRSVPRRYRPWLVGSVNRGAPLHVFLADTESWLIQQVLERANPLLERVVQHYLDIEGSQILDDGEARAQRLPLQSAARLRQSFVRTLDACLDRWMSEWTPDAFLHASLAHSLHGSREHVDAAVAASPMAQLGVAAIADPVVSLLLARLAADFELTLAQSIYQLCEHAIATVPASADASASNLLLPGDPPERLHSLTASAPRADSLASSSGRRATLAGARAGPGLPTRHHASHAARWRAAAERLVRNFVMTVGQDISSDYLHVHGASRSAAGPVTSVSDVWLSICRWMRQVEEDTNALFYDPAFSATLRALDASRPTLDDAPSQLPPAPPDADRPPARHPDAHILSNIDRLFAERVDVFPPTVAPLTAGRILFHLAMQIIKTALEALRLRPRVLRTRAEFQQIVVDAAFVRAWTLRYAGVAPDLAPREDGAAAAATATGGGGAAAAADPPPAAAERDARAIRDLTDDWVASARACARVPEEPDREAVDRIVLAAWMATYFGPH</sequence>
<feature type="region of interest" description="Disordered" evidence="2">
    <location>
        <begin position="569"/>
        <end position="612"/>
    </location>
</feature>
<protein>
    <recommendedName>
        <fullName evidence="5">Vacuolar protein sorting-associated protein 51 homolog</fullName>
    </recommendedName>
</protein>
<comment type="caution">
    <text evidence="3">The sequence shown here is derived from an EMBL/GenBank/DDBJ whole genome shotgun (WGS) entry which is preliminary data.</text>
</comment>
<dbReference type="Pfam" id="PF08700">
    <property type="entry name" value="VPS51_Exo84_N"/>
    <property type="match status" value="1"/>
</dbReference>
<feature type="region of interest" description="Disordered" evidence="2">
    <location>
        <begin position="286"/>
        <end position="309"/>
    </location>
</feature>
<dbReference type="Proteomes" id="UP001140217">
    <property type="component" value="Unassembled WGS sequence"/>
</dbReference>
<feature type="compositionally biased region" description="Polar residues" evidence="2">
    <location>
        <begin position="687"/>
        <end position="705"/>
    </location>
</feature>
<dbReference type="PANTHER" id="PTHR15954:SF4">
    <property type="entry name" value="VACUOLAR PROTEIN SORTING-ASSOCIATED PROTEIN 51 HOMOLOG"/>
    <property type="match status" value="1"/>
</dbReference>
<evidence type="ECO:0000313" key="3">
    <source>
        <dbReference type="EMBL" id="KAJ2776682.1"/>
    </source>
</evidence>
<organism evidence="3 4">
    <name type="scientific">Coemansia javaensis</name>
    <dbReference type="NCBI Taxonomy" id="2761396"/>
    <lineage>
        <taxon>Eukaryota</taxon>
        <taxon>Fungi</taxon>
        <taxon>Fungi incertae sedis</taxon>
        <taxon>Zoopagomycota</taxon>
        <taxon>Kickxellomycotina</taxon>
        <taxon>Kickxellomycetes</taxon>
        <taxon>Kickxellales</taxon>
        <taxon>Kickxellaceae</taxon>
        <taxon>Coemansia</taxon>
    </lineage>
</organism>
<comment type="similarity">
    <text evidence="1">Belongs to the VPS51 family.</text>
</comment>
<evidence type="ECO:0000313" key="4">
    <source>
        <dbReference type="Proteomes" id="UP001140217"/>
    </source>
</evidence>
<dbReference type="EMBL" id="JANBUL010000342">
    <property type="protein sequence ID" value="KAJ2776682.1"/>
    <property type="molecule type" value="Genomic_DNA"/>
</dbReference>
<dbReference type="AlphaFoldDB" id="A0A9W8LEN0"/>
<feature type="compositionally biased region" description="Basic residues" evidence="2">
    <location>
        <begin position="712"/>
        <end position="721"/>
    </location>
</feature>
<dbReference type="GO" id="GO:0007030">
    <property type="term" value="P:Golgi organization"/>
    <property type="evidence" value="ECO:0007669"/>
    <property type="project" value="TreeGrafter"/>
</dbReference>
<feature type="compositionally biased region" description="Low complexity" evidence="2">
    <location>
        <begin position="338"/>
        <end position="358"/>
    </location>
</feature>